<keyword evidence="2" id="KW-1185">Reference proteome</keyword>
<dbReference type="AlphaFoldDB" id="A0A016VMC5"/>
<gene>
    <name evidence="1" type="primary">Acey_s0008.g370</name>
    <name evidence="1" type="ORF">Y032_0008g370</name>
</gene>
<evidence type="ECO:0000313" key="2">
    <source>
        <dbReference type="Proteomes" id="UP000024635"/>
    </source>
</evidence>
<sequence length="68" mass="7718">MECKYWTSVADRELFSSDARLKVTSTPSADAQTGDSCCRIKERVVTDRSHAATNTPHNSLRHLLKRHM</sequence>
<dbReference type="Proteomes" id="UP000024635">
    <property type="component" value="Unassembled WGS sequence"/>
</dbReference>
<name>A0A016VMC5_9BILA</name>
<evidence type="ECO:0000313" key="1">
    <source>
        <dbReference type="EMBL" id="EYC28172.1"/>
    </source>
</evidence>
<reference evidence="2" key="1">
    <citation type="journal article" date="2015" name="Nat. Genet.">
        <title>The genome and transcriptome of the zoonotic hookworm Ancylostoma ceylanicum identify infection-specific gene families.</title>
        <authorList>
            <person name="Schwarz E.M."/>
            <person name="Hu Y."/>
            <person name="Antoshechkin I."/>
            <person name="Miller M.M."/>
            <person name="Sternberg P.W."/>
            <person name="Aroian R.V."/>
        </authorList>
    </citation>
    <scope>NUCLEOTIDE SEQUENCE</scope>
    <source>
        <strain evidence="2">HY135</strain>
    </source>
</reference>
<dbReference type="EMBL" id="JARK01001344">
    <property type="protein sequence ID" value="EYC28172.1"/>
    <property type="molecule type" value="Genomic_DNA"/>
</dbReference>
<organism evidence="1 2">
    <name type="scientific">Ancylostoma ceylanicum</name>
    <dbReference type="NCBI Taxonomy" id="53326"/>
    <lineage>
        <taxon>Eukaryota</taxon>
        <taxon>Metazoa</taxon>
        <taxon>Ecdysozoa</taxon>
        <taxon>Nematoda</taxon>
        <taxon>Chromadorea</taxon>
        <taxon>Rhabditida</taxon>
        <taxon>Rhabditina</taxon>
        <taxon>Rhabditomorpha</taxon>
        <taxon>Strongyloidea</taxon>
        <taxon>Ancylostomatidae</taxon>
        <taxon>Ancylostomatinae</taxon>
        <taxon>Ancylostoma</taxon>
    </lineage>
</organism>
<accession>A0A016VMC5</accession>
<protein>
    <submittedName>
        <fullName evidence="1">Uncharacterized protein</fullName>
    </submittedName>
</protein>
<comment type="caution">
    <text evidence="1">The sequence shown here is derived from an EMBL/GenBank/DDBJ whole genome shotgun (WGS) entry which is preliminary data.</text>
</comment>
<proteinExistence type="predicted"/>